<keyword evidence="3" id="KW-1185">Reference proteome</keyword>
<dbReference type="EMBL" id="VTOW01000001">
    <property type="protein sequence ID" value="NKE69779.1"/>
    <property type="molecule type" value="Genomic_DNA"/>
</dbReference>
<dbReference type="RefSeq" id="WP_168058063.1">
    <property type="nucleotide sequence ID" value="NZ_VTOW01000001.1"/>
</dbReference>
<keyword evidence="1" id="KW-0732">Signal</keyword>
<dbReference type="Proteomes" id="UP000534783">
    <property type="component" value="Unassembled WGS sequence"/>
</dbReference>
<comment type="caution">
    <text evidence="2">The sequence shown here is derived from an EMBL/GenBank/DDBJ whole genome shotgun (WGS) entry which is preliminary data.</text>
</comment>
<name>A0A7X6DMB0_9BACT</name>
<reference evidence="2 3" key="1">
    <citation type="journal article" date="2020" name="Nature">
        <title>Bacterial chemolithoautotrophy via manganese oxidation.</title>
        <authorList>
            <person name="Yu H."/>
            <person name="Leadbetter J.R."/>
        </authorList>
    </citation>
    <scope>NUCLEOTIDE SEQUENCE [LARGE SCALE GENOMIC DNA]</scope>
    <source>
        <strain evidence="2 3">Mn-1</strain>
    </source>
</reference>
<sequence>MRQKGWMLGALALSVAISVGAAGSSWACSSMGPDKHMGVVKAIGAPEGAFTIVDAETGKPIQFVASSKLLEGVKVDDKAVVTFKMDGERLLAEKIEVRKS</sequence>
<evidence type="ECO:0000313" key="2">
    <source>
        <dbReference type="EMBL" id="NKE69779.1"/>
    </source>
</evidence>
<proteinExistence type="predicted"/>
<protein>
    <submittedName>
        <fullName evidence="2">Uncharacterized protein</fullName>
    </submittedName>
</protein>
<feature type="signal peptide" evidence="1">
    <location>
        <begin position="1"/>
        <end position="21"/>
    </location>
</feature>
<evidence type="ECO:0000313" key="3">
    <source>
        <dbReference type="Proteomes" id="UP000534783"/>
    </source>
</evidence>
<evidence type="ECO:0000256" key="1">
    <source>
        <dbReference type="SAM" id="SignalP"/>
    </source>
</evidence>
<gene>
    <name evidence="2" type="ORF">MNODULE_03340</name>
</gene>
<dbReference type="AlphaFoldDB" id="A0A7X6DMB0"/>
<accession>A0A7X6DMB0</accession>
<feature type="chain" id="PRO_5030661219" evidence="1">
    <location>
        <begin position="22"/>
        <end position="100"/>
    </location>
</feature>
<organism evidence="2 3">
    <name type="scientific">Candidatus Manganitrophus noduliformans</name>
    <dbReference type="NCBI Taxonomy" id="2606439"/>
    <lineage>
        <taxon>Bacteria</taxon>
        <taxon>Pseudomonadati</taxon>
        <taxon>Nitrospirota</taxon>
        <taxon>Nitrospiria</taxon>
        <taxon>Candidatus Troglogloeales</taxon>
        <taxon>Candidatus Manganitrophaceae</taxon>
        <taxon>Candidatus Manganitrophus</taxon>
    </lineage>
</organism>